<evidence type="ECO:0000313" key="5">
    <source>
        <dbReference type="Proteomes" id="UP001154252"/>
    </source>
</evidence>
<evidence type="ECO:0000259" key="3">
    <source>
        <dbReference type="SMART" id="SM00382"/>
    </source>
</evidence>
<name>A0A9W4KQJ7_9EURO</name>
<dbReference type="InterPro" id="IPR036770">
    <property type="entry name" value="Ankyrin_rpt-contain_sf"/>
</dbReference>
<protein>
    <recommendedName>
        <fullName evidence="3">AAA+ ATPase domain-containing protein</fullName>
    </recommendedName>
</protein>
<feature type="repeat" description="ANK" evidence="2">
    <location>
        <begin position="699"/>
        <end position="731"/>
    </location>
</feature>
<reference evidence="4" key="1">
    <citation type="submission" date="2021-07" db="EMBL/GenBank/DDBJ databases">
        <authorList>
            <person name="Branca A.L. A."/>
        </authorList>
    </citation>
    <scope>NUCLEOTIDE SEQUENCE</scope>
</reference>
<keyword evidence="2" id="KW-0040">ANK repeat</keyword>
<keyword evidence="1" id="KW-0677">Repeat</keyword>
<sequence>MDPISITSLVIEVTHVLSSLIKYAKTVQTAKSEVRKLSEELFALKGILEHLAAQIDDTPKCEELETSPFDRDVMARVLHTTNEFLQSLLLDLQTAETKFKRLKQTLKWPFTQTQVSEHLIRLERVKSWLILVLISDHNAVDREMQHEIRDLTNTLKEDLQVRVQERNQFANRELLKWIAPVNPENSHLRASKRHRNGTGRWFVDSHLKAFLNQDENRALFLLGKSGTGKTTLFAQAADELTYMASQGQPMCLAYFYCTISDFASQDARNVLGSLVAQLTGTIPSILDEIRSVYNKGPKNQTHRFPIELSVLEAAILKSASEKTKVVLMVDAINESHDMQLLEASLVRLARLSTNIHVLITTTSTMSSIKHHNASVLNISGKSRGDIDIYIKYRLENDNTLRNLAPDFQAEIEYALLRNADGSFRWVQLSLDNLSTQRSVRAMRQALRNLPGTLRETYANMLERIAPDDWKIAHEALFWLSFTKQPLTLRSLNEIVVTDETSMTLDEDMMLVPPHILLEICQGLITEDQDGYLNLAHASIKDFLISDWIRSSRVQYFALDPTTADQKAMHSCLTYLCLDNFARGYLTCPENPAKVRENHPFMAYAAHFWAQHGAACGFGDPKQDMVHKFFATRSLPGGGNYGIWIQTLLRTTAGSNTDDAVAIDGTHPLYYAASFGMVPVVEAILASEPDINVNAPGGRIGATPVWIASLRFNFEVVEILLRAGADPSIRDPGSGLNVLDLLRMVPTRHRNYHGLRHILDRPAPWKDGFKN</sequence>
<dbReference type="Gene3D" id="3.40.50.300">
    <property type="entry name" value="P-loop containing nucleotide triphosphate hydrolases"/>
    <property type="match status" value="1"/>
</dbReference>
<dbReference type="Pfam" id="PF24883">
    <property type="entry name" value="NPHP3_N"/>
    <property type="match status" value="1"/>
</dbReference>
<dbReference type="OrthoDB" id="1577640at2759"/>
<evidence type="ECO:0000313" key="4">
    <source>
        <dbReference type="EMBL" id="CAG8909444.1"/>
    </source>
</evidence>
<dbReference type="InterPro" id="IPR056884">
    <property type="entry name" value="NPHP3-like_N"/>
</dbReference>
<dbReference type="SMART" id="SM00248">
    <property type="entry name" value="ANK"/>
    <property type="match status" value="2"/>
</dbReference>
<dbReference type="Proteomes" id="UP001154252">
    <property type="component" value="Unassembled WGS sequence"/>
</dbReference>
<dbReference type="PANTHER" id="PTHR10039">
    <property type="entry name" value="AMELOGENIN"/>
    <property type="match status" value="1"/>
</dbReference>
<dbReference type="SUPFAM" id="SSF52540">
    <property type="entry name" value="P-loop containing nucleoside triphosphate hydrolases"/>
    <property type="match status" value="1"/>
</dbReference>
<dbReference type="SMART" id="SM00382">
    <property type="entry name" value="AAA"/>
    <property type="match status" value="1"/>
</dbReference>
<dbReference type="PANTHER" id="PTHR10039:SF16">
    <property type="entry name" value="GPI INOSITOL-DEACYLASE"/>
    <property type="match status" value="1"/>
</dbReference>
<dbReference type="EMBL" id="CAJVRC010000900">
    <property type="protein sequence ID" value="CAG8909444.1"/>
    <property type="molecule type" value="Genomic_DNA"/>
</dbReference>
<dbReference type="SUPFAM" id="SSF48403">
    <property type="entry name" value="Ankyrin repeat"/>
    <property type="match status" value="1"/>
</dbReference>
<dbReference type="InterPro" id="IPR002110">
    <property type="entry name" value="Ankyrin_rpt"/>
</dbReference>
<dbReference type="InterPro" id="IPR003593">
    <property type="entry name" value="AAA+_ATPase"/>
</dbReference>
<dbReference type="PROSITE" id="PS50297">
    <property type="entry name" value="ANK_REP_REGION"/>
    <property type="match status" value="1"/>
</dbReference>
<dbReference type="PROSITE" id="PS50088">
    <property type="entry name" value="ANK_REPEAT"/>
    <property type="match status" value="2"/>
</dbReference>
<keyword evidence="5" id="KW-1185">Reference proteome</keyword>
<evidence type="ECO:0000256" key="1">
    <source>
        <dbReference type="ARBA" id="ARBA00022737"/>
    </source>
</evidence>
<dbReference type="InterPro" id="IPR027417">
    <property type="entry name" value="P-loop_NTPase"/>
</dbReference>
<feature type="domain" description="AAA+ ATPase" evidence="3">
    <location>
        <begin position="215"/>
        <end position="394"/>
    </location>
</feature>
<accession>A0A9W4KQJ7</accession>
<dbReference type="Gene3D" id="1.25.40.20">
    <property type="entry name" value="Ankyrin repeat-containing domain"/>
    <property type="match status" value="1"/>
</dbReference>
<dbReference type="Pfam" id="PF12796">
    <property type="entry name" value="Ank_2"/>
    <property type="match status" value="1"/>
</dbReference>
<gene>
    <name evidence="4" type="ORF">PEGY_LOCUS10234</name>
</gene>
<comment type="caution">
    <text evidence="4">The sequence shown here is derived from an EMBL/GenBank/DDBJ whole genome shotgun (WGS) entry which is preliminary data.</text>
</comment>
<organism evidence="4 5">
    <name type="scientific">Penicillium egyptiacum</name>
    <dbReference type="NCBI Taxonomy" id="1303716"/>
    <lineage>
        <taxon>Eukaryota</taxon>
        <taxon>Fungi</taxon>
        <taxon>Dikarya</taxon>
        <taxon>Ascomycota</taxon>
        <taxon>Pezizomycotina</taxon>
        <taxon>Eurotiomycetes</taxon>
        <taxon>Eurotiomycetidae</taxon>
        <taxon>Eurotiales</taxon>
        <taxon>Aspergillaceae</taxon>
        <taxon>Penicillium</taxon>
    </lineage>
</organism>
<proteinExistence type="predicted"/>
<dbReference type="AlphaFoldDB" id="A0A9W4KQJ7"/>
<evidence type="ECO:0000256" key="2">
    <source>
        <dbReference type="PROSITE-ProRule" id="PRU00023"/>
    </source>
</evidence>
<feature type="repeat" description="ANK" evidence="2">
    <location>
        <begin position="663"/>
        <end position="695"/>
    </location>
</feature>